<evidence type="ECO:0000256" key="3">
    <source>
        <dbReference type="PROSITE-ProRule" id="PRU01131"/>
    </source>
</evidence>
<dbReference type="GO" id="GO:0046872">
    <property type="term" value="F:metal ion binding"/>
    <property type="evidence" value="ECO:0007669"/>
    <property type="project" value="UniProtKB-KW"/>
</dbReference>
<dbReference type="Pfam" id="PF04570">
    <property type="entry name" value="zf-FLZ"/>
    <property type="match status" value="1"/>
</dbReference>
<dbReference type="Proteomes" id="UP000095767">
    <property type="component" value="Unassembled WGS sequence"/>
</dbReference>
<keyword evidence="2" id="KW-0479">Metal-binding</keyword>
<evidence type="ECO:0000256" key="1">
    <source>
        <dbReference type="ARBA" id="ARBA00009374"/>
    </source>
</evidence>
<evidence type="ECO:0000313" key="5">
    <source>
        <dbReference type="EMBL" id="OEL21897.1"/>
    </source>
</evidence>
<gene>
    <name evidence="5" type="ORF">BAE44_0017082</name>
</gene>
<sequence length="217" mass="23328">MLGSRVSSTIRNLFALAEPGLSSPTPSPSQSGSAGIPEGNPFAVVSYVPPALMKKTRPGGPLTTGVPCNPETGVGLLAAVAEPASARLLRVAEPVRAGASGIMAAVRADLNCNGTSDTALLVPIRVNEALLACKLCHRGLDDRTIYMYMDKGFCKPECRYEYYLLEELYEKRQKLAAETRPSKRARRDCKASLHTEGADRSFRRIFLAPDDSGSFLP</sequence>
<dbReference type="PANTHER" id="PTHR46057:SF9">
    <property type="entry name" value="FCS-LIKE ZINC FINGER 1"/>
    <property type="match status" value="1"/>
</dbReference>
<dbReference type="InterPro" id="IPR007650">
    <property type="entry name" value="Zf-FLZ_dom"/>
</dbReference>
<keyword evidence="6" id="KW-1185">Reference proteome</keyword>
<dbReference type="PROSITE" id="PS51795">
    <property type="entry name" value="ZF_FLZ"/>
    <property type="match status" value="1"/>
</dbReference>
<evidence type="ECO:0000256" key="2">
    <source>
        <dbReference type="ARBA" id="ARBA00022723"/>
    </source>
</evidence>
<evidence type="ECO:0000259" key="4">
    <source>
        <dbReference type="PROSITE" id="PS51795"/>
    </source>
</evidence>
<protein>
    <recommendedName>
        <fullName evidence="4">FLZ-type domain-containing protein</fullName>
    </recommendedName>
</protein>
<proteinExistence type="inferred from homology"/>
<dbReference type="InterPro" id="IPR044533">
    <property type="entry name" value="FLZ1/2/3"/>
</dbReference>
<name>A0A1E5VA04_9POAL</name>
<organism evidence="5 6">
    <name type="scientific">Dichanthelium oligosanthes</name>
    <dbReference type="NCBI Taxonomy" id="888268"/>
    <lineage>
        <taxon>Eukaryota</taxon>
        <taxon>Viridiplantae</taxon>
        <taxon>Streptophyta</taxon>
        <taxon>Embryophyta</taxon>
        <taxon>Tracheophyta</taxon>
        <taxon>Spermatophyta</taxon>
        <taxon>Magnoliopsida</taxon>
        <taxon>Liliopsida</taxon>
        <taxon>Poales</taxon>
        <taxon>Poaceae</taxon>
        <taxon>PACMAD clade</taxon>
        <taxon>Panicoideae</taxon>
        <taxon>Panicodae</taxon>
        <taxon>Paniceae</taxon>
        <taxon>Dichantheliinae</taxon>
        <taxon>Dichanthelium</taxon>
    </lineage>
</organism>
<comment type="similarity">
    <text evidence="1">Belongs to the FLZ family.</text>
</comment>
<evidence type="ECO:0000313" key="6">
    <source>
        <dbReference type="Proteomes" id="UP000095767"/>
    </source>
</evidence>
<feature type="zinc finger region" description="FLZ-type" evidence="3">
    <location>
        <begin position="128"/>
        <end position="170"/>
    </location>
</feature>
<dbReference type="AlphaFoldDB" id="A0A1E5VA04"/>
<reference evidence="5 6" key="1">
    <citation type="submission" date="2016-09" db="EMBL/GenBank/DDBJ databases">
        <title>The draft genome of Dichanthelium oligosanthes: A C3 panicoid grass species.</title>
        <authorList>
            <person name="Studer A.J."/>
            <person name="Schnable J.C."/>
            <person name="Brutnell T.P."/>
        </authorList>
    </citation>
    <scope>NUCLEOTIDE SEQUENCE [LARGE SCALE GENOMIC DNA]</scope>
    <source>
        <strain evidence="6">cv. Kellogg 1175</strain>
        <tissue evidence="5">Leaf</tissue>
    </source>
</reference>
<comment type="caution">
    <text evidence="5">The sequence shown here is derived from an EMBL/GenBank/DDBJ whole genome shotgun (WGS) entry which is preliminary data.</text>
</comment>
<feature type="domain" description="FLZ-type" evidence="4">
    <location>
        <begin position="128"/>
        <end position="170"/>
    </location>
</feature>
<dbReference type="OrthoDB" id="693835at2759"/>
<dbReference type="EMBL" id="LWDX02046858">
    <property type="protein sequence ID" value="OEL21897.1"/>
    <property type="molecule type" value="Genomic_DNA"/>
</dbReference>
<dbReference type="PANTHER" id="PTHR46057">
    <property type="entry name" value="FCS-LIKE ZINC FINGER 1-RELATED"/>
    <property type="match status" value="1"/>
</dbReference>
<accession>A0A1E5VA04</accession>